<dbReference type="PANTHER" id="PTHR28043:SF1">
    <property type="entry name" value="INCREASED RECOMBINATION CENTERS PROTEIN 6"/>
    <property type="match status" value="1"/>
</dbReference>
<feature type="compositionally biased region" description="Basic and acidic residues" evidence="1">
    <location>
        <begin position="251"/>
        <end position="267"/>
    </location>
</feature>
<dbReference type="InterPro" id="IPR034627">
    <property type="entry name" value="Irc6"/>
</dbReference>
<feature type="compositionally biased region" description="Acidic residues" evidence="1">
    <location>
        <begin position="322"/>
        <end position="333"/>
    </location>
</feature>
<dbReference type="GO" id="GO:0030674">
    <property type="term" value="F:protein-macromolecule adaptor activity"/>
    <property type="evidence" value="ECO:0007669"/>
    <property type="project" value="TreeGrafter"/>
</dbReference>
<accession>A0AAN6W019</accession>
<name>A0AAN6W019_9PEZI</name>
<gene>
    <name evidence="2" type="ORF">QBC36DRAFT_336841</name>
</gene>
<keyword evidence="3" id="KW-1185">Reference proteome</keyword>
<reference evidence="2" key="2">
    <citation type="submission" date="2023-05" db="EMBL/GenBank/DDBJ databases">
        <authorList>
            <consortium name="Lawrence Berkeley National Laboratory"/>
            <person name="Steindorff A."/>
            <person name="Hensen N."/>
            <person name="Bonometti L."/>
            <person name="Westerberg I."/>
            <person name="Brannstrom I.O."/>
            <person name="Guillou S."/>
            <person name="Cros-Aarteil S."/>
            <person name="Calhoun S."/>
            <person name="Haridas S."/>
            <person name="Kuo A."/>
            <person name="Mondo S."/>
            <person name="Pangilinan J."/>
            <person name="Riley R."/>
            <person name="Labutti K."/>
            <person name="Andreopoulos B."/>
            <person name="Lipzen A."/>
            <person name="Chen C."/>
            <person name="Yanf M."/>
            <person name="Daum C."/>
            <person name="Ng V."/>
            <person name="Clum A."/>
            <person name="Ohm R."/>
            <person name="Martin F."/>
            <person name="Silar P."/>
            <person name="Natvig D."/>
            <person name="Lalanne C."/>
            <person name="Gautier V."/>
            <person name="Ament-Velasquez S.L."/>
            <person name="Kruys A."/>
            <person name="Hutchinson M.I."/>
            <person name="Powell A.J."/>
            <person name="Barry K."/>
            <person name="Miller A.N."/>
            <person name="Grigoriev I.V."/>
            <person name="Debuchy R."/>
            <person name="Gladieux P."/>
            <person name="Thoren M.H."/>
            <person name="Johannesson H."/>
        </authorList>
    </citation>
    <scope>NUCLEOTIDE SEQUENCE</scope>
    <source>
        <strain evidence="2">CBS 892.96</strain>
    </source>
</reference>
<reference evidence="2" key="1">
    <citation type="journal article" date="2023" name="Mol. Phylogenet. Evol.">
        <title>Genome-scale phylogeny and comparative genomics of the fungal order Sordariales.</title>
        <authorList>
            <person name="Hensen N."/>
            <person name="Bonometti L."/>
            <person name="Westerberg I."/>
            <person name="Brannstrom I.O."/>
            <person name="Guillou S."/>
            <person name="Cros-Aarteil S."/>
            <person name="Calhoun S."/>
            <person name="Haridas S."/>
            <person name="Kuo A."/>
            <person name="Mondo S."/>
            <person name="Pangilinan J."/>
            <person name="Riley R."/>
            <person name="LaButti K."/>
            <person name="Andreopoulos B."/>
            <person name="Lipzen A."/>
            <person name="Chen C."/>
            <person name="Yan M."/>
            <person name="Daum C."/>
            <person name="Ng V."/>
            <person name="Clum A."/>
            <person name="Steindorff A."/>
            <person name="Ohm R.A."/>
            <person name="Martin F."/>
            <person name="Silar P."/>
            <person name="Natvig D.O."/>
            <person name="Lalanne C."/>
            <person name="Gautier V."/>
            <person name="Ament-Velasquez S.L."/>
            <person name="Kruys A."/>
            <person name="Hutchinson M.I."/>
            <person name="Powell A.J."/>
            <person name="Barry K."/>
            <person name="Miller A.N."/>
            <person name="Grigoriev I.V."/>
            <person name="Debuchy R."/>
            <person name="Gladieux P."/>
            <person name="Hiltunen Thoren M."/>
            <person name="Johannesson H."/>
        </authorList>
    </citation>
    <scope>NUCLEOTIDE SEQUENCE</scope>
    <source>
        <strain evidence="2">CBS 892.96</strain>
    </source>
</reference>
<dbReference type="AlphaFoldDB" id="A0AAN6W019"/>
<evidence type="ECO:0000313" key="2">
    <source>
        <dbReference type="EMBL" id="KAK4172934.1"/>
    </source>
</evidence>
<dbReference type="EMBL" id="MU866381">
    <property type="protein sequence ID" value="KAK4172934.1"/>
    <property type="molecule type" value="Genomic_DNA"/>
</dbReference>
<evidence type="ECO:0000313" key="3">
    <source>
        <dbReference type="Proteomes" id="UP001302321"/>
    </source>
</evidence>
<dbReference type="Gene3D" id="3.40.50.11960">
    <property type="match status" value="1"/>
</dbReference>
<protein>
    <submittedName>
        <fullName evidence="2">Uncharacterized protein</fullName>
    </submittedName>
</protein>
<dbReference type="Proteomes" id="UP001302321">
    <property type="component" value="Unassembled WGS sequence"/>
</dbReference>
<dbReference type="GO" id="GO:0016192">
    <property type="term" value="P:vesicle-mediated transport"/>
    <property type="evidence" value="ECO:0007669"/>
    <property type="project" value="InterPro"/>
</dbReference>
<proteinExistence type="predicted"/>
<feature type="region of interest" description="Disordered" evidence="1">
    <location>
        <begin position="127"/>
        <end position="149"/>
    </location>
</feature>
<evidence type="ECO:0000256" key="1">
    <source>
        <dbReference type="SAM" id="MobiDB-lite"/>
    </source>
</evidence>
<sequence length="374" mass="40872">MNAPKEDVPMKKKGQKEIPHPRRILAVSLTESAGELSAVIKELTGTHPLPSSGSSAEPENASSLAGTTHYLSLSTPYYNASVPVWLDLISSPSEWSSSFLSEEAKEVLDVLGGIMVVVNLHPSALAPTTSTISPPPPPTATTTTTTTKEQQKELVRHIGKVVKEGLGGWDWDGVSLAVGIGKQTVEDEELDEWEDVCAEGGLEFVHFVVQTAAASSSQEKEKRNEYGERMGIARVREALEANDWSGGGMPGDDHELDLGDDDKHEDKDGEGEDGFEFDPKGLGFGFDKEDFEGLKRAIWEQIGEETETGEGSKWKDKKGGKEEEEPGEIDDDDVKNLEQMMLKLQAVRDISAGLPEQQRKRMAKQAVEEVMREL</sequence>
<feature type="region of interest" description="Disordered" evidence="1">
    <location>
        <begin position="242"/>
        <end position="286"/>
    </location>
</feature>
<comment type="caution">
    <text evidence="2">The sequence shown here is derived from an EMBL/GenBank/DDBJ whole genome shotgun (WGS) entry which is preliminary data.</text>
</comment>
<feature type="region of interest" description="Disordered" evidence="1">
    <location>
        <begin position="300"/>
        <end position="334"/>
    </location>
</feature>
<organism evidence="2 3">
    <name type="scientific">Triangularia setosa</name>
    <dbReference type="NCBI Taxonomy" id="2587417"/>
    <lineage>
        <taxon>Eukaryota</taxon>
        <taxon>Fungi</taxon>
        <taxon>Dikarya</taxon>
        <taxon>Ascomycota</taxon>
        <taxon>Pezizomycotina</taxon>
        <taxon>Sordariomycetes</taxon>
        <taxon>Sordariomycetidae</taxon>
        <taxon>Sordariales</taxon>
        <taxon>Podosporaceae</taxon>
        <taxon>Triangularia</taxon>
    </lineage>
</organism>
<dbReference type="PANTHER" id="PTHR28043">
    <property type="entry name" value="INCREASED RECOMBINATION CENTERS PROTEIN 6"/>
    <property type="match status" value="1"/>
</dbReference>
<feature type="compositionally biased region" description="Basic and acidic residues" evidence="1">
    <location>
        <begin position="310"/>
        <end position="321"/>
    </location>
</feature>
<dbReference type="Pfam" id="PF10199">
    <property type="entry name" value="Adaptin_binding"/>
    <property type="match status" value="1"/>
</dbReference>